<feature type="transmembrane region" description="Helical" evidence="1">
    <location>
        <begin position="65"/>
        <end position="86"/>
    </location>
</feature>
<dbReference type="NCBIfam" id="NF033773">
    <property type="entry name" value="tellur_TrgA"/>
    <property type="match status" value="1"/>
</dbReference>
<name>A0ABQ5LXX0_9RHOB</name>
<dbReference type="Proteomes" id="UP001144205">
    <property type="component" value="Unassembled WGS sequence"/>
</dbReference>
<evidence type="ECO:0008006" key="4">
    <source>
        <dbReference type="Google" id="ProtNLM"/>
    </source>
</evidence>
<accession>A0ABQ5LXX0</accession>
<dbReference type="InterPro" id="IPR047784">
    <property type="entry name" value="TrgA"/>
</dbReference>
<organism evidence="2 3">
    <name type="scientific">Sinisalibacter aestuarii</name>
    <dbReference type="NCBI Taxonomy" id="2949426"/>
    <lineage>
        <taxon>Bacteria</taxon>
        <taxon>Pseudomonadati</taxon>
        <taxon>Pseudomonadota</taxon>
        <taxon>Alphaproteobacteria</taxon>
        <taxon>Rhodobacterales</taxon>
        <taxon>Roseobacteraceae</taxon>
        <taxon>Sinisalibacter</taxon>
    </lineage>
</organism>
<feature type="transmembrane region" description="Helical" evidence="1">
    <location>
        <begin position="36"/>
        <end position="53"/>
    </location>
</feature>
<keyword evidence="1" id="KW-1133">Transmembrane helix</keyword>
<proteinExistence type="predicted"/>
<keyword evidence="1" id="KW-0472">Membrane</keyword>
<comment type="caution">
    <text evidence="2">The sequence shown here is derived from an EMBL/GenBank/DDBJ whole genome shotgun (WGS) entry which is preliminary data.</text>
</comment>
<evidence type="ECO:0000313" key="2">
    <source>
        <dbReference type="EMBL" id="GKY89822.1"/>
    </source>
</evidence>
<keyword evidence="1" id="KW-0812">Transmembrane</keyword>
<dbReference type="EMBL" id="BROH01000015">
    <property type="protein sequence ID" value="GKY89822.1"/>
    <property type="molecule type" value="Genomic_DNA"/>
</dbReference>
<evidence type="ECO:0000313" key="3">
    <source>
        <dbReference type="Proteomes" id="UP001144205"/>
    </source>
</evidence>
<keyword evidence="3" id="KW-1185">Reference proteome</keyword>
<protein>
    <recommendedName>
        <fullName evidence="4">TrgA family protein</fullName>
    </recommendedName>
</protein>
<evidence type="ECO:0000256" key="1">
    <source>
        <dbReference type="SAM" id="Phobius"/>
    </source>
</evidence>
<gene>
    <name evidence="2" type="ORF">STA1M1_36910</name>
</gene>
<feature type="transmembrane region" description="Helical" evidence="1">
    <location>
        <begin position="123"/>
        <end position="142"/>
    </location>
</feature>
<sequence>MPTTARLVAAVLMAALGWGVATLATAYLPEGQPVGLFAPVMALWGVIVGWIWTGRKIQEGSGKPLGVGLVGAALLVFWVLLSFAGFEMVRRATRVRYGGPVEALEDMMKIAMEYVRDQMQPDVIGALVIGGALAGVLTAWVARRFR</sequence>
<reference evidence="2" key="1">
    <citation type="journal article" date="2023" name="Int. J. Syst. Evol. Microbiol.">
        <title>Sinisalibacter aestuarii sp. nov., isolated from estuarine sediment of the Arakawa River.</title>
        <authorList>
            <person name="Arafat S.T."/>
            <person name="Hirano S."/>
            <person name="Sato A."/>
            <person name="Takeuchi K."/>
            <person name="Yasuda T."/>
            <person name="Terahara T."/>
            <person name="Hamada M."/>
            <person name="Kobayashi T."/>
        </authorList>
    </citation>
    <scope>NUCLEOTIDE SEQUENCE</scope>
    <source>
        <strain evidence="2">B-399</strain>
    </source>
</reference>